<sequence>MEEKENVKHDSCNHDERCDECHKCSKCNPKDECKRKKSKFRASCHEMLRPKCPEPHKCPPGCKDCRKEQIVCQSHGDQGGQEQGSQEQTLWQSHGDQGGQAQGDQEQNQTIGDQEQVLTIGDSQQSQSLGDQQQEQNLYQTHGDQGGQAQGDQEQNQAQSHGDQDQQQTLGNQDQNQTQSHGNQEQTLGEQTQEQSHGDQTLGDQIIRGHTNISPLNNTQRIDTNVSGVTVNLTTNCQSDVVCGSCKEKHHREKKKCDEKDHCETCCKCSLCSLLRNVQILQASSEDNGVNILLTFPIAANPVEDQEITFIDHCRTVTFKDSDQVETNPRTTIPLGNISGISVSNTASTEEFFNALIQYAYSCGTKNDHDVCECGKKLNKCKQEISGDLEAAAKFGLAVNLFITGQTDPTENLYVLNVCDCLVFLVDDLTNPTNISIITICAINGYVIP</sequence>
<reference evidence="2 3" key="1">
    <citation type="submission" date="2022-10" db="EMBL/GenBank/DDBJ databases">
        <title>Draft genome assembly of moderately radiation resistant bacterium Metabacillus halosaccharovorans.</title>
        <authorList>
            <person name="Pal S."/>
            <person name="Gopinathan A."/>
        </authorList>
    </citation>
    <scope>NUCLEOTIDE SEQUENCE [LARGE SCALE GENOMIC DNA]</scope>
    <source>
        <strain evidence="2 3">VITHBRA001</strain>
    </source>
</reference>
<feature type="compositionally biased region" description="Low complexity" evidence="1">
    <location>
        <begin position="150"/>
        <end position="195"/>
    </location>
</feature>
<dbReference type="RefSeq" id="WP_264144052.1">
    <property type="nucleotide sequence ID" value="NZ_JAOYEY010000048.1"/>
</dbReference>
<feature type="region of interest" description="Disordered" evidence="1">
    <location>
        <begin position="141"/>
        <end position="200"/>
    </location>
</feature>
<evidence type="ECO:0000313" key="2">
    <source>
        <dbReference type="EMBL" id="MCV9887824.1"/>
    </source>
</evidence>
<accession>A0ABT3DLC6</accession>
<dbReference type="EMBL" id="JAOYEY010000048">
    <property type="protein sequence ID" value="MCV9887824.1"/>
    <property type="molecule type" value="Genomic_DNA"/>
</dbReference>
<feature type="compositionally biased region" description="Low complexity" evidence="1">
    <location>
        <begin position="83"/>
        <end position="95"/>
    </location>
</feature>
<evidence type="ECO:0000313" key="3">
    <source>
        <dbReference type="Proteomes" id="UP001526147"/>
    </source>
</evidence>
<evidence type="ECO:0008006" key="4">
    <source>
        <dbReference type="Google" id="ProtNLM"/>
    </source>
</evidence>
<gene>
    <name evidence="2" type="ORF">OIH86_19445</name>
</gene>
<feature type="region of interest" description="Disordered" evidence="1">
    <location>
        <begin position="73"/>
        <end position="110"/>
    </location>
</feature>
<evidence type="ECO:0000256" key="1">
    <source>
        <dbReference type="SAM" id="MobiDB-lite"/>
    </source>
</evidence>
<proteinExistence type="predicted"/>
<comment type="caution">
    <text evidence="2">The sequence shown here is derived from an EMBL/GenBank/DDBJ whole genome shotgun (WGS) entry which is preliminary data.</text>
</comment>
<keyword evidence="3" id="KW-1185">Reference proteome</keyword>
<protein>
    <recommendedName>
        <fullName evidence="4">Spore coat protein</fullName>
    </recommendedName>
</protein>
<organism evidence="2 3">
    <name type="scientific">Metabacillus halosaccharovorans</name>
    <dbReference type="NCBI Taxonomy" id="930124"/>
    <lineage>
        <taxon>Bacteria</taxon>
        <taxon>Bacillati</taxon>
        <taxon>Bacillota</taxon>
        <taxon>Bacilli</taxon>
        <taxon>Bacillales</taxon>
        <taxon>Bacillaceae</taxon>
        <taxon>Metabacillus</taxon>
    </lineage>
</organism>
<dbReference type="Proteomes" id="UP001526147">
    <property type="component" value="Unassembled WGS sequence"/>
</dbReference>
<name>A0ABT3DLC6_9BACI</name>